<dbReference type="Proteomes" id="UP001243375">
    <property type="component" value="Unassembled WGS sequence"/>
</dbReference>
<dbReference type="EMBL" id="JASBWU010000003">
    <property type="protein sequence ID" value="KAJ9123360.1"/>
    <property type="molecule type" value="Genomic_DNA"/>
</dbReference>
<evidence type="ECO:0000313" key="1">
    <source>
        <dbReference type="EMBL" id="KAJ9123360.1"/>
    </source>
</evidence>
<accession>A0ACC2XJ01</accession>
<sequence>MSPLPEILFAIPRNPILAVGLPIGLGMASGFFSSPRGGKRGTEKWYESMVSPPGVPPRAAFPTVWTALYGMMGYASHLAVKSFDAAATPDGTAKADNALQLYYAQLALNLLWSPIFFGSQSPKIALVNIVALTATAAKWALDMSDIYTTPISANWLTVPYLAWLGYATYLNAGYALLNWDKPGDKRI</sequence>
<comment type="caution">
    <text evidence="1">The sequence shown here is derived from an EMBL/GenBank/DDBJ whole genome shotgun (WGS) entry which is preliminary data.</text>
</comment>
<evidence type="ECO:0000313" key="2">
    <source>
        <dbReference type="Proteomes" id="UP001243375"/>
    </source>
</evidence>
<gene>
    <name evidence="1" type="ORF">QFC22_001559</name>
</gene>
<name>A0ACC2XJ01_9TREE</name>
<keyword evidence="2" id="KW-1185">Reference proteome</keyword>
<proteinExistence type="predicted"/>
<protein>
    <submittedName>
        <fullName evidence="1">Uncharacterized protein</fullName>
    </submittedName>
</protein>
<reference evidence="1" key="1">
    <citation type="submission" date="2023-04" db="EMBL/GenBank/DDBJ databases">
        <title>Draft Genome sequencing of Naganishia species isolated from polar environments using Oxford Nanopore Technology.</title>
        <authorList>
            <person name="Leo P."/>
            <person name="Venkateswaran K."/>
        </authorList>
    </citation>
    <scope>NUCLEOTIDE SEQUENCE</scope>
    <source>
        <strain evidence="1">MNA-CCFEE 5425</strain>
    </source>
</reference>
<organism evidence="1 2">
    <name type="scientific">Naganishia vaughanmartiniae</name>
    <dbReference type="NCBI Taxonomy" id="1424756"/>
    <lineage>
        <taxon>Eukaryota</taxon>
        <taxon>Fungi</taxon>
        <taxon>Dikarya</taxon>
        <taxon>Basidiomycota</taxon>
        <taxon>Agaricomycotina</taxon>
        <taxon>Tremellomycetes</taxon>
        <taxon>Filobasidiales</taxon>
        <taxon>Filobasidiaceae</taxon>
        <taxon>Naganishia</taxon>
    </lineage>
</organism>